<dbReference type="Proteomes" id="UP000244005">
    <property type="component" value="Unassembled WGS sequence"/>
</dbReference>
<reference evidence="7" key="1">
    <citation type="journal article" date="2017" name="Cell">
        <title>Insights into land plant evolution garnered from the Marchantia polymorpha genome.</title>
        <authorList>
            <person name="Bowman J.L."/>
            <person name="Kohchi T."/>
            <person name="Yamato K.T."/>
            <person name="Jenkins J."/>
            <person name="Shu S."/>
            <person name="Ishizaki K."/>
            <person name="Yamaoka S."/>
            <person name="Nishihama R."/>
            <person name="Nakamura Y."/>
            <person name="Berger F."/>
            <person name="Adam C."/>
            <person name="Aki S.S."/>
            <person name="Althoff F."/>
            <person name="Araki T."/>
            <person name="Arteaga-Vazquez M.A."/>
            <person name="Balasubrmanian S."/>
            <person name="Barry K."/>
            <person name="Bauer D."/>
            <person name="Boehm C.R."/>
            <person name="Briginshaw L."/>
            <person name="Caballero-Perez J."/>
            <person name="Catarino B."/>
            <person name="Chen F."/>
            <person name="Chiyoda S."/>
            <person name="Chovatia M."/>
            <person name="Davies K.M."/>
            <person name="Delmans M."/>
            <person name="Demura T."/>
            <person name="Dierschke T."/>
            <person name="Dolan L."/>
            <person name="Dorantes-Acosta A.E."/>
            <person name="Eklund D.M."/>
            <person name="Florent S.N."/>
            <person name="Flores-Sandoval E."/>
            <person name="Fujiyama A."/>
            <person name="Fukuzawa H."/>
            <person name="Galik B."/>
            <person name="Grimanelli D."/>
            <person name="Grimwood J."/>
            <person name="Grossniklaus U."/>
            <person name="Hamada T."/>
            <person name="Haseloff J."/>
            <person name="Hetherington A.J."/>
            <person name="Higo A."/>
            <person name="Hirakawa Y."/>
            <person name="Hundley H.N."/>
            <person name="Ikeda Y."/>
            <person name="Inoue K."/>
            <person name="Inoue S.I."/>
            <person name="Ishida S."/>
            <person name="Jia Q."/>
            <person name="Kakita M."/>
            <person name="Kanazawa T."/>
            <person name="Kawai Y."/>
            <person name="Kawashima T."/>
            <person name="Kennedy M."/>
            <person name="Kinose K."/>
            <person name="Kinoshita T."/>
            <person name="Kohara Y."/>
            <person name="Koide E."/>
            <person name="Komatsu K."/>
            <person name="Kopischke S."/>
            <person name="Kubo M."/>
            <person name="Kyozuka J."/>
            <person name="Lagercrantz U."/>
            <person name="Lin S.S."/>
            <person name="Lindquist E."/>
            <person name="Lipzen A.M."/>
            <person name="Lu C.W."/>
            <person name="De Luna E."/>
            <person name="Martienssen R.A."/>
            <person name="Minamino N."/>
            <person name="Mizutani M."/>
            <person name="Mizutani M."/>
            <person name="Mochizuki N."/>
            <person name="Monte I."/>
            <person name="Mosher R."/>
            <person name="Nagasaki H."/>
            <person name="Nakagami H."/>
            <person name="Naramoto S."/>
            <person name="Nishitani K."/>
            <person name="Ohtani M."/>
            <person name="Okamoto T."/>
            <person name="Okumura M."/>
            <person name="Phillips J."/>
            <person name="Pollak B."/>
            <person name="Reinders A."/>
            <person name="Rovekamp M."/>
            <person name="Sano R."/>
            <person name="Sawa S."/>
            <person name="Schmid M.W."/>
            <person name="Shirakawa M."/>
            <person name="Solano R."/>
            <person name="Spunde A."/>
            <person name="Suetsugu N."/>
            <person name="Sugano S."/>
            <person name="Sugiyama A."/>
            <person name="Sun R."/>
            <person name="Suzuki Y."/>
            <person name="Takenaka M."/>
            <person name="Takezawa D."/>
            <person name="Tomogane H."/>
            <person name="Tsuzuki M."/>
            <person name="Ueda T."/>
            <person name="Umeda M."/>
            <person name="Ward J.M."/>
            <person name="Watanabe Y."/>
            <person name="Yazaki K."/>
            <person name="Yokoyama R."/>
            <person name="Yoshitake Y."/>
            <person name="Yotsui I."/>
            <person name="Zachgo S."/>
            <person name="Schmutz J."/>
        </authorList>
    </citation>
    <scope>NUCLEOTIDE SEQUENCE [LARGE SCALE GENOMIC DNA]</scope>
    <source>
        <strain evidence="7">Tak-1</strain>
    </source>
</reference>
<dbReference type="AlphaFoldDB" id="A0A2R6WB49"/>
<dbReference type="PANTHER" id="PTHR45660">
    <property type="entry name" value="HISTONE-LYSINE N-METHYLTRANSFERASE SETMAR"/>
    <property type="match status" value="1"/>
</dbReference>
<evidence type="ECO:0000256" key="4">
    <source>
        <dbReference type="SAM" id="MobiDB-lite"/>
    </source>
</evidence>
<dbReference type="Pfam" id="PF02182">
    <property type="entry name" value="SAD_SRA"/>
    <property type="match status" value="1"/>
</dbReference>
<dbReference type="InterPro" id="IPR015947">
    <property type="entry name" value="PUA-like_sf"/>
</dbReference>
<dbReference type="GO" id="GO:0005694">
    <property type="term" value="C:chromosome"/>
    <property type="evidence" value="ECO:0007669"/>
    <property type="project" value="UniProtKB-SubCell"/>
</dbReference>
<protein>
    <recommendedName>
        <fullName evidence="5">YDG domain-containing protein</fullName>
    </recommendedName>
</protein>
<keyword evidence="2 3" id="KW-0539">Nucleus</keyword>
<evidence type="ECO:0000256" key="3">
    <source>
        <dbReference type="PROSITE-ProRule" id="PRU00358"/>
    </source>
</evidence>
<dbReference type="InterPro" id="IPR003105">
    <property type="entry name" value="SRA_YDG"/>
</dbReference>
<evidence type="ECO:0000256" key="2">
    <source>
        <dbReference type="ARBA" id="ARBA00023242"/>
    </source>
</evidence>
<evidence type="ECO:0000259" key="5">
    <source>
        <dbReference type="PROSITE" id="PS51015"/>
    </source>
</evidence>
<dbReference type="SMART" id="SM00466">
    <property type="entry name" value="SRA"/>
    <property type="match status" value="1"/>
</dbReference>
<dbReference type="PROSITE" id="PS51015">
    <property type="entry name" value="YDG"/>
    <property type="match status" value="1"/>
</dbReference>
<proteinExistence type="predicted"/>
<feature type="region of interest" description="Disordered" evidence="4">
    <location>
        <begin position="1"/>
        <end position="58"/>
    </location>
</feature>
<keyword evidence="7" id="KW-1185">Reference proteome</keyword>
<feature type="domain" description="YDG" evidence="5">
    <location>
        <begin position="239"/>
        <end position="401"/>
    </location>
</feature>
<dbReference type="PANTHER" id="PTHR45660:SF13">
    <property type="entry name" value="HISTONE-LYSINE N-METHYLTRANSFERASE SETMAR"/>
    <property type="match status" value="1"/>
</dbReference>
<dbReference type="Gene3D" id="2.30.280.10">
    <property type="entry name" value="SRA-YDG"/>
    <property type="match status" value="1"/>
</dbReference>
<sequence length="416" mass="46835">MGPRDFDDAITDFLSDERENFGMSSEDRESRERCQEVKEGAAEERSIGGNGATSKSHLVRQRVPGLRVRAHDDPTRFVIIPGRKGKRGETVVVLGPEQKWMAKDPPITVMSDAESDSLIDRQDLENTRGVAQRQPYSDFNRSDSNVDLSDTSQSFHKTQIAEPADVLDFSSLSPRMKLNKRRQMYHERRRMLSEQEDMRIRRFGTVQGAGRLRADLKAYAYVEKQMNIRKGSENPVVMGSIPGTEVGDYFFYRIELLLVGLHRQVQAGIDFISASKTKYYDTQGNTLPVAVSVVSVRGGGYQNKHEGETLVYTGQGSNKSHQVLVRGNLALKNSCDLGLSVRVIRGIDVMKGDAAINFDGCQVLQSPSGYIYFYDGLYDVKNYFQEVGPGGFKVWKFRLDRQQGQNPIPHIFMTVV</sequence>
<dbReference type="OrthoDB" id="5792673at2759"/>
<dbReference type="InterPro" id="IPR051357">
    <property type="entry name" value="H3K9_HMTase_SUVAR3-9"/>
</dbReference>
<feature type="compositionally biased region" description="Basic and acidic residues" evidence="4">
    <location>
        <begin position="15"/>
        <end position="46"/>
    </location>
</feature>
<dbReference type="InterPro" id="IPR036987">
    <property type="entry name" value="SRA-YDG_sf"/>
</dbReference>
<comment type="subcellular location">
    <subcellularLocation>
        <location evidence="1">Chromosome</location>
    </subcellularLocation>
    <subcellularLocation>
        <location evidence="3">Nucleus</location>
    </subcellularLocation>
</comment>
<dbReference type="SUPFAM" id="SSF88697">
    <property type="entry name" value="PUA domain-like"/>
    <property type="match status" value="1"/>
</dbReference>
<evidence type="ECO:0000313" key="7">
    <source>
        <dbReference type="Proteomes" id="UP000244005"/>
    </source>
</evidence>
<organism evidence="6 7">
    <name type="scientific">Marchantia polymorpha</name>
    <name type="common">Common liverwort</name>
    <name type="synonym">Marchantia aquatica</name>
    <dbReference type="NCBI Taxonomy" id="3197"/>
    <lineage>
        <taxon>Eukaryota</taxon>
        <taxon>Viridiplantae</taxon>
        <taxon>Streptophyta</taxon>
        <taxon>Embryophyta</taxon>
        <taxon>Marchantiophyta</taxon>
        <taxon>Marchantiopsida</taxon>
        <taxon>Marchantiidae</taxon>
        <taxon>Marchantiales</taxon>
        <taxon>Marchantiaceae</taxon>
        <taxon>Marchantia</taxon>
    </lineage>
</organism>
<dbReference type="Gramene" id="Mp4g07760.1">
    <property type="protein sequence ID" value="Mp4g07760.1.cds1"/>
    <property type="gene ID" value="Mp4g07760"/>
</dbReference>
<accession>A0A2R6WB49</accession>
<gene>
    <name evidence="6" type="ORF">MARPO_0115s0004</name>
</gene>
<dbReference type="EMBL" id="KZ772787">
    <property type="protein sequence ID" value="PTQ31076.1"/>
    <property type="molecule type" value="Genomic_DNA"/>
</dbReference>
<dbReference type="GO" id="GO:0005634">
    <property type="term" value="C:nucleus"/>
    <property type="evidence" value="ECO:0007669"/>
    <property type="project" value="UniProtKB-SubCell"/>
</dbReference>
<name>A0A2R6WB49_MARPO</name>
<evidence type="ECO:0000313" key="6">
    <source>
        <dbReference type="EMBL" id="PTQ31076.1"/>
    </source>
</evidence>
<evidence type="ECO:0000256" key="1">
    <source>
        <dbReference type="ARBA" id="ARBA00004286"/>
    </source>
</evidence>